<evidence type="ECO:0000313" key="3">
    <source>
        <dbReference type="Proteomes" id="UP001596550"/>
    </source>
</evidence>
<proteinExistence type="predicted"/>
<keyword evidence="3" id="KW-1185">Reference proteome</keyword>
<evidence type="ECO:0000256" key="1">
    <source>
        <dbReference type="SAM" id="Phobius"/>
    </source>
</evidence>
<protein>
    <recommendedName>
        <fullName evidence="4">Anti-sigma factor</fullName>
    </recommendedName>
</protein>
<gene>
    <name evidence="2" type="ORF">ACFQO9_10470</name>
</gene>
<keyword evidence="1" id="KW-0472">Membrane</keyword>
<name>A0ABW2LZQ1_9FLAO</name>
<sequence>MDKKILKQLKADYEELNIKPSVNLWDQIEDQLQDHDETVRKPLSQWWKYAAVVLLLISFGSIFYFNSDKSSKSTQTIAVKNTVDENLNPSKVSEIIANSANPETKYDVGIKMIPEKANSIKKSEEAVEERSITEEVSVSKNLAVIPEIDIKPEAESGKIKQETTESPQLVVTEKPSKIKYVTANDLIFQRKYSKEKNDKFNENTKRLGIIMINKINTPEVITIFSSSNSTNE</sequence>
<reference evidence="3" key="1">
    <citation type="journal article" date="2019" name="Int. J. Syst. Evol. Microbiol.">
        <title>The Global Catalogue of Microorganisms (GCM) 10K type strain sequencing project: providing services to taxonomists for standard genome sequencing and annotation.</title>
        <authorList>
            <consortium name="The Broad Institute Genomics Platform"/>
            <consortium name="The Broad Institute Genome Sequencing Center for Infectious Disease"/>
            <person name="Wu L."/>
            <person name="Ma J."/>
        </authorList>
    </citation>
    <scope>NUCLEOTIDE SEQUENCE [LARGE SCALE GENOMIC DNA]</scope>
    <source>
        <strain evidence="3">CCUG 54781</strain>
    </source>
</reference>
<keyword evidence="1" id="KW-1133">Transmembrane helix</keyword>
<evidence type="ECO:0000313" key="2">
    <source>
        <dbReference type="EMBL" id="MFC7347140.1"/>
    </source>
</evidence>
<accession>A0ABW2LZQ1</accession>
<dbReference type="RefSeq" id="WP_378178006.1">
    <property type="nucleotide sequence ID" value="NZ_JBHTCR010000004.1"/>
</dbReference>
<dbReference type="EMBL" id="JBHTCR010000004">
    <property type="protein sequence ID" value="MFC7347140.1"/>
    <property type="molecule type" value="Genomic_DNA"/>
</dbReference>
<feature type="transmembrane region" description="Helical" evidence="1">
    <location>
        <begin position="46"/>
        <end position="65"/>
    </location>
</feature>
<comment type="caution">
    <text evidence="2">The sequence shown here is derived from an EMBL/GenBank/DDBJ whole genome shotgun (WGS) entry which is preliminary data.</text>
</comment>
<dbReference type="Proteomes" id="UP001596550">
    <property type="component" value="Unassembled WGS sequence"/>
</dbReference>
<keyword evidence="1" id="KW-0812">Transmembrane</keyword>
<evidence type="ECO:0008006" key="4">
    <source>
        <dbReference type="Google" id="ProtNLM"/>
    </source>
</evidence>
<organism evidence="2 3">
    <name type="scientific">Chryseobacterium zhengzhouense</name>
    <dbReference type="NCBI Taxonomy" id="1636086"/>
    <lineage>
        <taxon>Bacteria</taxon>
        <taxon>Pseudomonadati</taxon>
        <taxon>Bacteroidota</taxon>
        <taxon>Flavobacteriia</taxon>
        <taxon>Flavobacteriales</taxon>
        <taxon>Weeksellaceae</taxon>
        <taxon>Chryseobacterium group</taxon>
        <taxon>Chryseobacterium</taxon>
    </lineage>
</organism>